<keyword evidence="2" id="KW-1185">Reference proteome</keyword>
<reference evidence="2" key="1">
    <citation type="journal article" date="2019" name="Int. J. Syst. Evol. Microbiol.">
        <title>The Global Catalogue of Microorganisms (GCM) 10K type strain sequencing project: providing services to taxonomists for standard genome sequencing and annotation.</title>
        <authorList>
            <consortium name="The Broad Institute Genomics Platform"/>
            <consortium name="The Broad Institute Genome Sequencing Center for Infectious Disease"/>
            <person name="Wu L."/>
            <person name="Ma J."/>
        </authorList>
    </citation>
    <scope>NUCLEOTIDE SEQUENCE [LARGE SCALE GENOMIC DNA]</scope>
    <source>
        <strain evidence="2">CGMCC 1.18578</strain>
    </source>
</reference>
<dbReference type="Proteomes" id="UP001596108">
    <property type="component" value="Unassembled WGS sequence"/>
</dbReference>
<dbReference type="RefSeq" id="WP_378110403.1">
    <property type="nucleotide sequence ID" value="NZ_JBHSNC010000010.1"/>
</dbReference>
<gene>
    <name evidence="1" type="ORF">ACFPQ4_03710</name>
</gene>
<proteinExistence type="predicted"/>
<name>A0ABW0QW93_9BACL</name>
<evidence type="ECO:0000313" key="2">
    <source>
        <dbReference type="Proteomes" id="UP001596108"/>
    </source>
</evidence>
<dbReference type="EMBL" id="JBHSNC010000010">
    <property type="protein sequence ID" value="MFC5528559.1"/>
    <property type="molecule type" value="Genomic_DNA"/>
</dbReference>
<comment type="caution">
    <text evidence="1">The sequence shown here is derived from an EMBL/GenBank/DDBJ whole genome shotgun (WGS) entry which is preliminary data.</text>
</comment>
<accession>A0ABW0QW93</accession>
<evidence type="ECO:0000313" key="1">
    <source>
        <dbReference type="EMBL" id="MFC5528559.1"/>
    </source>
</evidence>
<protein>
    <submittedName>
        <fullName evidence="1">Uncharacterized protein</fullName>
    </submittedName>
</protein>
<sequence>MLDVPGINFGSKRKLALRASDGMSADEIGFDAELGFGSQMGFVGSIRSAPVAPTTFVFGGGTALRTRNG</sequence>
<organism evidence="1 2">
    <name type="scientific">Cohnella yongneupensis</name>
    <dbReference type="NCBI Taxonomy" id="425006"/>
    <lineage>
        <taxon>Bacteria</taxon>
        <taxon>Bacillati</taxon>
        <taxon>Bacillota</taxon>
        <taxon>Bacilli</taxon>
        <taxon>Bacillales</taxon>
        <taxon>Paenibacillaceae</taxon>
        <taxon>Cohnella</taxon>
    </lineage>
</organism>